<dbReference type="Gene3D" id="2.40.70.10">
    <property type="entry name" value="Acid Proteases"/>
    <property type="match status" value="1"/>
</dbReference>
<name>A0AA88CMT5_FICCA</name>
<reference evidence="1" key="1">
    <citation type="submission" date="2023-07" db="EMBL/GenBank/DDBJ databases">
        <title>draft genome sequence of fig (Ficus carica).</title>
        <authorList>
            <person name="Takahashi T."/>
            <person name="Nishimura K."/>
        </authorList>
    </citation>
    <scope>NUCLEOTIDE SEQUENCE</scope>
</reference>
<dbReference type="SUPFAM" id="SSF50630">
    <property type="entry name" value="Acid proteases"/>
    <property type="match status" value="1"/>
</dbReference>
<evidence type="ECO:0000313" key="2">
    <source>
        <dbReference type="Proteomes" id="UP001187192"/>
    </source>
</evidence>
<dbReference type="EMBL" id="BTGU01001682">
    <property type="protein sequence ID" value="GMN27623.1"/>
    <property type="molecule type" value="Genomic_DNA"/>
</dbReference>
<dbReference type="AlphaFoldDB" id="A0AA88CMT5"/>
<gene>
    <name evidence="1" type="ORF">TIFTF001_041058</name>
</gene>
<keyword evidence="2" id="KW-1185">Reference proteome</keyword>
<organism evidence="1 2">
    <name type="scientific">Ficus carica</name>
    <name type="common">Common fig</name>
    <dbReference type="NCBI Taxonomy" id="3494"/>
    <lineage>
        <taxon>Eukaryota</taxon>
        <taxon>Viridiplantae</taxon>
        <taxon>Streptophyta</taxon>
        <taxon>Embryophyta</taxon>
        <taxon>Tracheophyta</taxon>
        <taxon>Spermatophyta</taxon>
        <taxon>Magnoliopsida</taxon>
        <taxon>eudicotyledons</taxon>
        <taxon>Gunneridae</taxon>
        <taxon>Pentapetalae</taxon>
        <taxon>rosids</taxon>
        <taxon>fabids</taxon>
        <taxon>Rosales</taxon>
        <taxon>Moraceae</taxon>
        <taxon>Ficeae</taxon>
        <taxon>Ficus</taxon>
    </lineage>
</organism>
<sequence length="103" mass="11556">MNFEFEGTSISGIMGLIWSPDSLMTQVADFIQNRFSYCVVPYDKGWARPSLLTFGSVIPTTLGNVQTTRRTENVLRGLELCCEMPAGDFIRFATMTYHFDGAD</sequence>
<dbReference type="Proteomes" id="UP001187192">
    <property type="component" value="Unassembled WGS sequence"/>
</dbReference>
<accession>A0AA88CMT5</accession>
<protein>
    <submittedName>
        <fullName evidence="1">Uncharacterized protein</fullName>
    </submittedName>
</protein>
<evidence type="ECO:0000313" key="1">
    <source>
        <dbReference type="EMBL" id="GMN27623.1"/>
    </source>
</evidence>
<proteinExistence type="predicted"/>
<comment type="caution">
    <text evidence="1">The sequence shown here is derived from an EMBL/GenBank/DDBJ whole genome shotgun (WGS) entry which is preliminary data.</text>
</comment>
<dbReference type="InterPro" id="IPR021109">
    <property type="entry name" value="Peptidase_aspartic_dom_sf"/>
</dbReference>